<dbReference type="PANTHER" id="PTHR46328:SF8">
    <property type="entry name" value="PROTEIN FAR1-RELATED SEQUENCE 2-LIKE"/>
    <property type="match status" value="1"/>
</dbReference>
<dbReference type="AlphaFoldDB" id="A0ABC8TSH0"/>
<accession>A0ABC8TSH0</accession>
<reference evidence="2 3" key="1">
    <citation type="submission" date="2024-02" db="EMBL/GenBank/DDBJ databases">
        <authorList>
            <person name="Vignale AGUSTIN F."/>
            <person name="Sosa J E."/>
            <person name="Modenutti C."/>
        </authorList>
    </citation>
    <scope>NUCLEOTIDE SEQUENCE [LARGE SCALE GENOMIC DNA]</scope>
</reference>
<organism evidence="2 3">
    <name type="scientific">Ilex paraguariensis</name>
    <name type="common">yerba mate</name>
    <dbReference type="NCBI Taxonomy" id="185542"/>
    <lineage>
        <taxon>Eukaryota</taxon>
        <taxon>Viridiplantae</taxon>
        <taxon>Streptophyta</taxon>
        <taxon>Embryophyta</taxon>
        <taxon>Tracheophyta</taxon>
        <taxon>Spermatophyta</taxon>
        <taxon>Magnoliopsida</taxon>
        <taxon>eudicotyledons</taxon>
        <taxon>Gunneridae</taxon>
        <taxon>Pentapetalae</taxon>
        <taxon>asterids</taxon>
        <taxon>campanulids</taxon>
        <taxon>Aquifoliales</taxon>
        <taxon>Aquifoliaceae</taxon>
        <taxon>Ilex</taxon>
    </lineage>
</organism>
<name>A0ABC8TSH0_9AQUA</name>
<dbReference type="Pfam" id="PF03101">
    <property type="entry name" value="FAR1"/>
    <property type="match status" value="1"/>
</dbReference>
<dbReference type="EMBL" id="CAUOFW020005858">
    <property type="protein sequence ID" value="CAK9171881.1"/>
    <property type="molecule type" value="Genomic_DNA"/>
</dbReference>
<dbReference type="InterPro" id="IPR004330">
    <property type="entry name" value="FAR1_DNA_bnd_dom"/>
</dbReference>
<gene>
    <name evidence="2" type="ORF">ILEXP_LOCUS41493</name>
</gene>
<evidence type="ECO:0000259" key="1">
    <source>
        <dbReference type="Pfam" id="PF03101"/>
    </source>
</evidence>
<proteinExistence type="predicted"/>
<dbReference type="Proteomes" id="UP001642360">
    <property type="component" value="Unassembled WGS sequence"/>
</dbReference>
<protein>
    <recommendedName>
        <fullName evidence="1">FAR1 domain-containing protein</fullName>
    </recommendedName>
</protein>
<dbReference type="PANTHER" id="PTHR46328">
    <property type="entry name" value="FAR-RED IMPAIRED RESPONSIVE (FAR1) FAMILY PROTEIN-RELATED"/>
    <property type="match status" value="1"/>
</dbReference>
<evidence type="ECO:0000313" key="2">
    <source>
        <dbReference type="EMBL" id="CAK9171881.1"/>
    </source>
</evidence>
<comment type="caution">
    <text evidence="2">The sequence shown here is derived from an EMBL/GenBank/DDBJ whole genome shotgun (WGS) entry which is preliminary data.</text>
</comment>
<evidence type="ECO:0000313" key="3">
    <source>
        <dbReference type="Proteomes" id="UP001642360"/>
    </source>
</evidence>
<feature type="domain" description="FAR1" evidence="1">
    <location>
        <begin position="153"/>
        <end position="238"/>
    </location>
</feature>
<sequence length="280" mass="30942">MKGTQVFPVVLKPKPICSFNSTHIHITMDGHTGRIEASIRGEFSLCEADNNGTGRLEASSQRGLSLCEAENDGPGRVEATGGGEMILCEADNVGTGRIEASGAVELVLCEVDNDGIRRKETSGGGELSSCEADRNQEPCEGMLFESEETARAFYDEYAIRVGFVTRVLSSRKSERDGSIISRGLGCRGGSDNHGVDSVASHKRDGRREGCTAMILVKRERPGRWVVRKFVRDHTHPLVVSLPLHKRRQTFVSFILLLWLQYNLLSYDDLMYTLLFFLVSI</sequence>
<keyword evidence="3" id="KW-1185">Reference proteome</keyword>